<evidence type="ECO:0000259" key="4">
    <source>
        <dbReference type="SMART" id="SM00287"/>
    </source>
</evidence>
<keyword evidence="2" id="KW-0732">Signal</keyword>
<keyword evidence="5" id="KW-0282">Flagellum</keyword>
<reference evidence="6" key="1">
    <citation type="submission" date="2016-10" db="EMBL/GenBank/DDBJ databases">
        <authorList>
            <person name="Varghese N."/>
            <person name="Submissions S."/>
        </authorList>
    </citation>
    <scope>NUCLEOTIDE SEQUENCE [LARGE SCALE GENOMIC DNA]</scope>
    <source>
        <strain evidence="6">DSM 45245</strain>
    </source>
</reference>
<keyword evidence="5" id="KW-0966">Cell projection</keyword>
<feature type="chain" id="PRO_5017414144" evidence="2">
    <location>
        <begin position="33"/>
        <end position="363"/>
    </location>
</feature>
<dbReference type="SMART" id="SM00287">
    <property type="entry name" value="SH3b"/>
    <property type="match status" value="2"/>
</dbReference>
<evidence type="ECO:0000313" key="5">
    <source>
        <dbReference type="EMBL" id="SDY81897.1"/>
    </source>
</evidence>
<dbReference type="PANTHER" id="PTHR33308">
    <property type="entry name" value="PEPTIDOGLYCAN HYDROLASE FLGJ"/>
    <property type="match status" value="1"/>
</dbReference>
<dbReference type="EMBL" id="FNPH01000003">
    <property type="protein sequence ID" value="SDY81897.1"/>
    <property type="molecule type" value="Genomic_DNA"/>
</dbReference>
<dbReference type="Proteomes" id="UP000242415">
    <property type="component" value="Unassembled WGS sequence"/>
</dbReference>
<dbReference type="RefSeq" id="WP_091555649.1">
    <property type="nucleotide sequence ID" value="NZ_FNPH01000003.1"/>
</dbReference>
<evidence type="ECO:0000256" key="2">
    <source>
        <dbReference type="SAM" id="SignalP"/>
    </source>
</evidence>
<keyword evidence="5" id="KW-0969">Cilium</keyword>
<accession>A0A1H3MYX4</accession>
<evidence type="ECO:0000259" key="3">
    <source>
        <dbReference type="SMART" id="SM00047"/>
    </source>
</evidence>
<keyword evidence="1" id="KW-0378">Hydrolase</keyword>
<dbReference type="Gene3D" id="4.10.80.30">
    <property type="entry name" value="DNA polymerase, domain 6"/>
    <property type="match status" value="1"/>
</dbReference>
<dbReference type="InterPro" id="IPR051056">
    <property type="entry name" value="Glycosyl_Hydrolase_73"/>
</dbReference>
<dbReference type="GO" id="GO:0004040">
    <property type="term" value="F:amidase activity"/>
    <property type="evidence" value="ECO:0007669"/>
    <property type="project" value="InterPro"/>
</dbReference>
<sequence>MQHIARRRLVAPLVAFLAIGVGVVVAPPAAEAAVTGTIKVSGTLNVRAGATTSSKAVGKLRNGARISIACQVIGQSVKGNVRRTTAWNRLTNGRYVSHAYVVSAAVPPCPVAGTIKVSGSVNVRVSSTTVARTVGALGNKAKVSIVCQIPGQYVRGDVRATAAWDRLTNGRYVSHAYVLSGAIPRCTTPAPKVTSPPVAPPAPAMTNAEFIAASVAGAQRGWREHQVPASVTIAQAILESGWGRSKLSANDRNYFGIKCFNNDPGRYAIGCRSYQTQECDKAGKCFTTSATFRVYASMADSYRDHGYFLRSNSRYAASFAYNRNPNKFIDMVWKAGYATDPAYYTKITGIMKTYNLYQYDIWR</sequence>
<dbReference type="InterPro" id="IPR002901">
    <property type="entry name" value="MGlyc_endo_b_GlcNAc-like_dom"/>
</dbReference>
<proteinExistence type="predicted"/>
<gene>
    <name evidence="5" type="ORF">SAMN05444365_103583</name>
</gene>
<dbReference type="STRING" id="405436.SAMN05444365_103583"/>
<evidence type="ECO:0000256" key="1">
    <source>
        <dbReference type="ARBA" id="ARBA00022801"/>
    </source>
</evidence>
<keyword evidence="6" id="KW-1185">Reference proteome</keyword>
<dbReference type="InterPro" id="IPR003646">
    <property type="entry name" value="SH3-like_bac-type"/>
</dbReference>
<dbReference type="Gene3D" id="1.10.530.10">
    <property type="match status" value="1"/>
</dbReference>
<feature type="domain" description="SH3b" evidence="4">
    <location>
        <begin position="33"/>
        <end position="105"/>
    </location>
</feature>
<name>A0A1H3MYX4_9ACTN</name>
<protein>
    <submittedName>
        <fullName evidence="5">Flagellar protein FlgJ</fullName>
    </submittedName>
</protein>
<feature type="domain" description="Mannosyl-glycoprotein endo-beta-N-acetylglucosamidase-like" evidence="3">
    <location>
        <begin position="199"/>
        <end position="360"/>
    </location>
</feature>
<dbReference type="NCBIfam" id="NF038016">
    <property type="entry name" value="sporang_Gsm"/>
    <property type="match status" value="1"/>
</dbReference>
<dbReference type="PANTHER" id="PTHR33308:SF9">
    <property type="entry name" value="PEPTIDOGLYCAN HYDROLASE FLGJ"/>
    <property type="match status" value="1"/>
</dbReference>
<feature type="signal peptide" evidence="2">
    <location>
        <begin position="1"/>
        <end position="32"/>
    </location>
</feature>
<feature type="domain" description="SH3b" evidence="4">
    <location>
        <begin position="110"/>
        <end position="182"/>
    </location>
</feature>
<organism evidence="5 6">
    <name type="scientific">Micromonospora pattaloongensis</name>
    <dbReference type="NCBI Taxonomy" id="405436"/>
    <lineage>
        <taxon>Bacteria</taxon>
        <taxon>Bacillati</taxon>
        <taxon>Actinomycetota</taxon>
        <taxon>Actinomycetes</taxon>
        <taxon>Micromonosporales</taxon>
        <taxon>Micromonosporaceae</taxon>
        <taxon>Micromonospora</taxon>
    </lineage>
</organism>
<dbReference type="Gene3D" id="2.30.30.40">
    <property type="entry name" value="SH3 Domains"/>
    <property type="match status" value="1"/>
</dbReference>
<dbReference type="SMART" id="SM00047">
    <property type="entry name" value="LYZ2"/>
    <property type="match status" value="1"/>
</dbReference>
<dbReference type="AlphaFoldDB" id="A0A1H3MYX4"/>
<dbReference type="OrthoDB" id="3734014at2"/>
<evidence type="ECO:0000313" key="6">
    <source>
        <dbReference type="Proteomes" id="UP000242415"/>
    </source>
</evidence>
<dbReference type="Pfam" id="PF01832">
    <property type="entry name" value="Glucosaminidase"/>
    <property type="match status" value="1"/>
</dbReference>